<proteinExistence type="predicted"/>
<dbReference type="InterPro" id="IPR013762">
    <property type="entry name" value="Integrase-like_cat_sf"/>
</dbReference>
<name>A0A654M100_9ARCH</name>
<dbReference type="GO" id="GO:0015074">
    <property type="term" value="P:DNA integration"/>
    <property type="evidence" value="ECO:0007669"/>
    <property type="project" value="InterPro"/>
</dbReference>
<evidence type="ECO:0000313" key="3">
    <source>
        <dbReference type="Proteomes" id="UP000058925"/>
    </source>
</evidence>
<dbReference type="GeneID" id="60422836"/>
<dbReference type="GO" id="GO:0003677">
    <property type="term" value="F:DNA binding"/>
    <property type="evidence" value="ECO:0007669"/>
    <property type="project" value="InterPro"/>
</dbReference>
<dbReference type="InterPro" id="IPR011010">
    <property type="entry name" value="DNA_brk_join_enz"/>
</dbReference>
<keyword evidence="1" id="KW-0233">DNA recombination</keyword>
<dbReference type="RefSeq" id="WP_231100072.1">
    <property type="nucleotide sequence ID" value="NZ_CP012850.1"/>
</dbReference>
<dbReference type="Proteomes" id="UP000058925">
    <property type="component" value="Chromosome"/>
</dbReference>
<dbReference type="SUPFAM" id="SSF56349">
    <property type="entry name" value="DNA breaking-rejoining enzymes"/>
    <property type="match status" value="1"/>
</dbReference>
<reference evidence="3" key="1">
    <citation type="submission" date="2015-10" db="EMBL/GenBank/DDBJ databases">
        <title>Niche specialization of a soil ammonia-oxidizing archaeon, Candidatus Nitrosocosmicus oleophilus.</title>
        <authorList>
            <person name="Jung M.-Y."/>
            <person name="Rhee S.-K."/>
        </authorList>
    </citation>
    <scope>NUCLEOTIDE SEQUENCE [LARGE SCALE GENOMIC DNA]</scope>
    <source>
        <strain evidence="3">MY3</strain>
    </source>
</reference>
<protein>
    <recommendedName>
        <fullName evidence="4">Core-binding (CB) domain-containing protein</fullName>
    </recommendedName>
</protein>
<evidence type="ECO:0000256" key="1">
    <source>
        <dbReference type="ARBA" id="ARBA00023172"/>
    </source>
</evidence>
<dbReference type="Gene3D" id="1.10.443.10">
    <property type="entry name" value="Intergrase catalytic core"/>
    <property type="match status" value="1"/>
</dbReference>
<evidence type="ECO:0008006" key="4">
    <source>
        <dbReference type="Google" id="ProtNLM"/>
    </source>
</evidence>
<organism evidence="2 3">
    <name type="scientific">Candidatus Nitrosocosmicus oleophilus</name>
    <dbReference type="NCBI Taxonomy" id="1353260"/>
    <lineage>
        <taxon>Archaea</taxon>
        <taxon>Nitrososphaerota</taxon>
        <taxon>Nitrososphaeria</taxon>
        <taxon>Nitrososphaerales</taxon>
        <taxon>Nitrososphaeraceae</taxon>
        <taxon>Candidatus Nitrosocosmicus</taxon>
    </lineage>
</organism>
<gene>
    <name evidence="2" type="ORF">NMY3_02958</name>
</gene>
<dbReference type="GO" id="GO:0006310">
    <property type="term" value="P:DNA recombination"/>
    <property type="evidence" value="ECO:0007669"/>
    <property type="project" value="UniProtKB-KW"/>
</dbReference>
<sequence length="473" mass="56281">MRNNNSSERHIINNIKVILNFDNFFHPLKILSEASEKDIHNFLDSKIKPVGIDPEKKWITTWNHYLNHLKFFFRWLYNTKAKNDENNRNFPEWITPDFLRIKMKRTNRLSPYSQNDIWDREELLTIINYEPSKRNKAALALFWDLDARNHEVTLLKIKNIRLREKYGEGEVPHEAKTGTGPILLTLSFPYVRDWLNEHPFKNELDARLICNRVTGAPIKSDAMWTMMKQLQSRISRIVKSNEIRNVEEREKLEYLLRTKKWNPYCIRHSAITADSDYLPEYALKKKVRWSMNSKQGSRYIKTRMGNELKIKILEHNGIIYDDMQKQKSCIINCPWKERNRTKSLIGATTMYITICSNIEKTKETLYKHSNRCYVYFISTKNPKNWIVLSQKGNSNYLSYSISEEKIKNLSKLQVTSKYLCLKVVPSLKIYAPHYMYSLLFTSTSSKMVTNFTKAVDCFSDYKHYELKRYLLWS</sequence>
<evidence type="ECO:0000313" key="2">
    <source>
        <dbReference type="EMBL" id="ALI37145.1"/>
    </source>
</evidence>
<dbReference type="KEGG" id="taa:NMY3_02958"/>
<dbReference type="AlphaFoldDB" id="A0A654M100"/>
<dbReference type="EMBL" id="CP012850">
    <property type="protein sequence ID" value="ALI37145.1"/>
    <property type="molecule type" value="Genomic_DNA"/>
</dbReference>
<keyword evidence="3" id="KW-1185">Reference proteome</keyword>
<accession>A0A654M100</accession>